<dbReference type="InterPro" id="IPR001611">
    <property type="entry name" value="Leu-rich_rpt"/>
</dbReference>
<name>A0A5E4PW44_9NEOP</name>
<dbReference type="PANTHER" id="PTHR24114:SF2">
    <property type="entry name" value="F-BOX DOMAIN-CONTAINING PROTEIN-RELATED"/>
    <property type="match status" value="1"/>
</dbReference>
<dbReference type="PROSITE" id="PS51450">
    <property type="entry name" value="LRR"/>
    <property type="match status" value="1"/>
</dbReference>
<dbReference type="SMART" id="SM00368">
    <property type="entry name" value="LRR_RI"/>
    <property type="match status" value="6"/>
</dbReference>
<sequence length="547" mass="61669">MSSGSSIENETKNVQAELIFYRCEEAASVEPQQSEWSSLLFELPDENVKRLNYELGLYTPDSGEICPKYVALSASSVFRHPYYTYPAVLDPGVEDALFKPEPEVLYPDDGQNLYIALCDEINQCPIQSFHRQLLTGKIDLRYYGIHTHGFRPIALSLEHNTHVTVLDLTDNWINEDGCYHLGCMLAENITLLEINLCGCCIGPLGAKRIYAKLHLNKTLRTLNLSRNALGDEGVEYLAKSIFLGANITNINLSSNNLGPAAVTALNIALETRNKLTHLDLSRNTIISPNVIYNLCQRLSENKSFKDINLSWTALKGRAVGIAIKVLFKNENLCRVNLSNNRFSTDAIKPMLNGLPKAKRLVTLDLSFNPLTPDDAYALLEFLKSPELKLRNLLLDNVPVKPEFLNLRNEILSLSFRKKAVITFGDVKSKFLPTISDFKLILFKRMDALCKTMKKHHVDIALLILQLYKENGDSMDSKKFAKSLRVIPVDKEFIETMINSFKGVVTEKSTTVKLNDMVDYLKRLWPERQLPPSPATIESAGKSARRQK</sequence>
<dbReference type="AlphaFoldDB" id="A0A5E4PW44"/>
<evidence type="ECO:0000313" key="1">
    <source>
        <dbReference type="EMBL" id="VVC89642.1"/>
    </source>
</evidence>
<accession>A0A5E4PW44</accession>
<dbReference type="EMBL" id="FZQP02000593">
    <property type="protein sequence ID" value="VVC89642.1"/>
    <property type="molecule type" value="Genomic_DNA"/>
</dbReference>
<protein>
    <submittedName>
        <fullName evidence="1">Uncharacterized protein</fullName>
    </submittedName>
</protein>
<gene>
    <name evidence="1" type="ORF">LSINAPIS_LOCUS2711</name>
</gene>
<dbReference type="Proteomes" id="UP000324832">
    <property type="component" value="Unassembled WGS sequence"/>
</dbReference>
<proteinExistence type="predicted"/>
<dbReference type="InterPro" id="IPR032675">
    <property type="entry name" value="LRR_dom_sf"/>
</dbReference>
<dbReference type="InterPro" id="IPR052394">
    <property type="entry name" value="LRR-containing"/>
</dbReference>
<evidence type="ECO:0000313" key="2">
    <source>
        <dbReference type="Proteomes" id="UP000324832"/>
    </source>
</evidence>
<dbReference type="Gene3D" id="3.80.10.10">
    <property type="entry name" value="Ribonuclease Inhibitor"/>
    <property type="match status" value="3"/>
</dbReference>
<dbReference type="PANTHER" id="PTHR24114">
    <property type="entry name" value="LEUCINE RICH REPEAT FAMILY PROTEIN"/>
    <property type="match status" value="1"/>
</dbReference>
<reference evidence="1 2" key="1">
    <citation type="submission" date="2017-07" db="EMBL/GenBank/DDBJ databases">
        <authorList>
            <person name="Talla V."/>
            <person name="Backstrom N."/>
        </authorList>
    </citation>
    <scope>NUCLEOTIDE SEQUENCE [LARGE SCALE GENOMIC DNA]</scope>
</reference>
<organism evidence="1 2">
    <name type="scientific">Leptidea sinapis</name>
    <dbReference type="NCBI Taxonomy" id="189913"/>
    <lineage>
        <taxon>Eukaryota</taxon>
        <taxon>Metazoa</taxon>
        <taxon>Ecdysozoa</taxon>
        <taxon>Arthropoda</taxon>
        <taxon>Hexapoda</taxon>
        <taxon>Insecta</taxon>
        <taxon>Pterygota</taxon>
        <taxon>Neoptera</taxon>
        <taxon>Endopterygota</taxon>
        <taxon>Lepidoptera</taxon>
        <taxon>Glossata</taxon>
        <taxon>Ditrysia</taxon>
        <taxon>Papilionoidea</taxon>
        <taxon>Pieridae</taxon>
        <taxon>Dismorphiinae</taxon>
        <taxon>Leptidea</taxon>
    </lineage>
</organism>
<dbReference type="SUPFAM" id="SSF52047">
    <property type="entry name" value="RNI-like"/>
    <property type="match status" value="1"/>
</dbReference>
<keyword evidence="2" id="KW-1185">Reference proteome</keyword>
<dbReference type="Pfam" id="PF13516">
    <property type="entry name" value="LRR_6"/>
    <property type="match status" value="4"/>
</dbReference>